<proteinExistence type="predicted"/>
<dbReference type="PANTHER" id="PTHR19303">
    <property type="entry name" value="TRANSPOSON"/>
    <property type="match status" value="1"/>
</dbReference>
<dbReference type="PROSITE" id="PS51253">
    <property type="entry name" value="HTH_CENPB"/>
    <property type="match status" value="1"/>
</dbReference>
<dbReference type="Proteomes" id="UP000183832">
    <property type="component" value="Unassembled WGS sequence"/>
</dbReference>
<sequence length="316" mass="35527">AIKKISKDKVSITEAANLFSIPRKTVWNRLKGICSSRHGMPTVLTKETENDLAEWILDCSSKGDPRTKHQILKAAEQLSRLENENTSGFRNGTPSYKWLRGFLKRHPNISRRTPSKISRASGCVSGNDITKFLRDTRDWLIEKLGEDNYIALANDPLSWGNCDETGFDLNPSGSVYARKGGKSVYQIETAKPKERISVMYTFLASGDVLRPQLILKNSISRITDIAMAAGEVGANYIISQTEKGWQTQESFFEYVTDKVMIPETIRKGFNETGVFPLDPTKARVERCVGITRDRGKTFVPIWQMKICCGFESNSKS</sequence>
<accession>A0A1J1IVU2</accession>
<feature type="domain" description="HTH CENPB-type" evidence="4">
    <location>
        <begin position="36"/>
        <end position="112"/>
    </location>
</feature>
<dbReference type="GO" id="GO:0003677">
    <property type="term" value="F:DNA binding"/>
    <property type="evidence" value="ECO:0007669"/>
    <property type="project" value="UniProtKB-KW"/>
</dbReference>
<evidence type="ECO:0000256" key="2">
    <source>
        <dbReference type="ARBA" id="ARBA00023125"/>
    </source>
</evidence>
<dbReference type="Pfam" id="PF05225">
    <property type="entry name" value="HTH_psq"/>
    <property type="match status" value="1"/>
</dbReference>
<feature type="non-terminal residue" evidence="5">
    <location>
        <position position="1"/>
    </location>
</feature>
<dbReference type="InterPro" id="IPR007889">
    <property type="entry name" value="HTH_Psq"/>
</dbReference>
<comment type="subcellular location">
    <subcellularLocation>
        <location evidence="1">Nucleus</location>
    </subcellularLocation>
</comment>
<dbReference type="STRING" id="568069.A0A1J1IVU2"/>
<name>A0A1J1IVU2_9DIPT</name>
<evidence type="ECO:0000313" key="5">
    <source>
        <dbReference type="EMBL" id="CRL02657.1"/>
    </source>
</evidence>
<dbReference type="OrthoDB" id="7763547at2759"/>
<keyword evidence="6" id="KW-1185">Reference proteome</keyword>
<evidence type="ECO:0000313" key="6">
    <source>
        <dbReference type="Proteomes" id="UP000183832"/>
    </source>
</evidence>
<dbReference type="SUPFAM" id="SSF46689">
    <property type="entry name" value="Homeodomain-like"/>
    <property type="match status" value="2"/>
</dbReference>
<dbReference type="EMBL" id="CVRI01000058">
    <property type="protein sequence ID" value="CRL02657.1"/>
    <property type="molecule type" value="Genomic_DNA"/>
</dbReference>
<gene>
    <name evidence="5" type="ORF">CLUMA_CG015792</name>
</gene>
<keyword evidence="2" id="KW-0238">DNA-binding</keyword>
<protein>
    <submittedName>
        <fullName evidence="5">CLUMA_CG015792, isoform A</fullName>
    </submittedName>
</protein>
<evidence type="ECO:0000259" key="4">
    <source>
        <dbReference type="PROSITE" id="PS51253"/>
    </source>
</evidence>
<dbReference type="GO" id="GO:0005634">
    <property type="term" value="C:nucleus"/>
    <property type="evidence" value="ECO:0007669"/>
    <property type="project" value="UniProtKB-SubCell"/>
</dbReference>
<organism evidence="5 6">
    <name type="scientific">Clunio marinus</name>
    <dbReference type="NCBI Taxonomy" id="568069"/>
    <lineage>
        <taxon>Eukaryota</taxon>
        <taxon>Metazoa</taxon>
        <taxon>Ecdysozoa</taxon>
        <taxon>Arthropoda</taxon>
        <taxon>Hexapoda</taxon>
        <taxon>Insecta</taxon>
        <taxon>Pterygota</taxon>
        <taxon>Neoptera</taxon>
        <taxon>Endopterygota</taxon>
        <taxon>Diptera</taxon>
        <taxon>Nematocera</taxon>
        <taxon>Chironomoidea</taxon>
        <taxon>Chironomidae</taxon>
        <taxon>Clunio</taxon>
    </lineage>
</organism>
<dbReference type="Gene3D" id="1.10.10.60">
    <property type="entry name" value="Homeodomain-like"/>
    <property type="match status" value="2"/>
</dbReference>
<dbReference type="InterPro" id="IPR050863">
    <property type="entry name" value="CenT-Element_Derived"/>
</dbReference>
<keyword evidence="3" id="KW-0539">Nucleus</keyword>
<dbReference type="PANTHER" id="PTHR19303:SF74">
    <property type="entry name" value="POGO TRANSPOSABLE ELEMENT WITH KRAB DOMAIN"/>
    <property type="match status" value="1"/>
</dbReference>
<reference evidence="5 6" key="1">
    <citation type="submission" date="2015-04" db="EMBL/GenBank/DDBJ databases">
        <authorList>
            <person name="Syromyatnikov M.Y."/>
            <person name="Popov V.N."/>
        </authorList>
    </citation>
    <scope>NUCLEOTIDE SEQUENCE [LARGE SCALE GENOMIC DNA]</scope>
</reference>
<evidence type="ECO:0000256" key="3">
    <source>
        <dbReference type="ARBA" id="ARBA00023242"/>
    </source>
</evidence>
<dbReference type="SMART" id="SM00674">
    <property type="entry name" value="CENPB"/>
    <property type="match status" value="1"/>
</dbReference>
<dbReference type="Pfam" id="PF03221">
    <property type="entry name" value="HTH_Tnp_Tc5"/>
    <property type="match status" value="1"/>
</dbReference>
<dbReference type="AlphaFoldDB" id="A0A1J1IVU2"/>
<evidence type="ECO:0000256" key="1">
    <source>
        <dbReference type="ARBA" id="ARBA00004123"/>
    </source>
</evidence>
<dbReference type="InterPro" id="IPR006600">
    <property type="entry name" value="HTH_CenpB_DNA-bd_dom"/>
</dbReference>
<dbReference type="InterPro" id="IPR009057">
    <property type="entry name" value="Homeodomain-like_sf"/>
</dbReference>